<reference evidence="1 2" key="1">
    <citation type="journal article" date="2020" name="Genome Biol. Evol.">
        <title>Comparative genomics of Sclerotiniaceae.</title>
        <authorList>
            <person name="Valero Jimenez C.A."/>
            <person name="Steentjes M."/>
            <person name="Scholten O.E."/>
            <person name="Van Kan J.A.L."/>
        </authorList>
    </citation>
    <scope>NUCLEOTIDE SEQUENCE [LARGE SCALE GENOMIC DNA]</scope>
    <source>
        <strain evidence="1 2">MUCL 94</strain>
    </source>
</reference>
<dbReference type="Proteomes" id="UP000710849">
    <property type="component" value="Unassembled WGS sequence"/>
</dbReference>
<comment type="caution">
    <text evidence="1">The sequence shown here is derived from an EMBL/GenBank/DDBJ whole genome shotgun (WGS) entry which is preliminary data.</text>
</comment>
<accession>A0A9P5IUZ5</accession>
<keyword evidence="2" id="KW-1185">Reference proteome</keyword>
<sequence>MLRWSQSPMVLENFDGHHDRYSARRRGRPVVVRLKGSFFEIDLWMLIRSTAVHVIHNNQSRTIDRANDGDVAIVLQEKLIHVKEEIYEKEIGGSWMALGSGIKFGIKGFCLDAGVGDGRLGSSSKWLK</sequence>
<dbReference type="EMBL" id="RCSW01000005">
    <property type="protein sequence ID" value="KAF7949677.1"/>
    <property type="molecule type" value="Genomic_DNA"/>
</dbReference>
<dbReference type="RefSeq" id="XP_038735561.1">
    <property type="nucleotide sequence ID" value="XM_038873698.1"/>
</dbReference>
<proteinExistence type="predicted"/>
<organism evidence="1 2">
    <name type="scientific">Botrytis byssoidea</name>
    <dbReference type="NCBI Taxonomy" id="139641"/>
    <lineage>
        <taxon>Eukaryota</taxon>
        <taxon>Fungi</taxon>
        <taxon>Dikarya</taxon>
        <taxon>Ascomycota</taxon>
        <taxon>Pezizomycotina</taxon>
        <taxon>Leotiomycetes</taxon>
        <taxon>Helotiales</taxon>
        <taxon>Sclerotiniaceae</taxon>
        <taxon>Botrytis</taxon>
    </lineage>
</organism>
<protein>
    <submittedName>
        <fullName evidence="1">Uncharacterized protein</fullName>
    </submittedName>
</protein>
<gene>
    <name evidence="1" type="ORF">EAE97_003186</name>
</gene>
<evidence type="ECO:0000313" key="1">
    <source>
        <dbReference type="EMBL" id="KAF7949677.1"/>
    </source>
</evidence>
<dbReference type="AlphaFoldDB" id="A0A9P5IUZ5"/>
<dbReference type="GeneID" id="62146775"/>
<evidence type="ECO:0000313" key="2">
    <source>
        <dbReference type="Proteomes" id="UP000710849"/>
    </source>
</evidence>
<name>A0A9P5IUZ5_9HELO</name>